<evidence type="ECO:0000313" key="1">
    <source>
        <dbReference type="EMBL" id="RAL37126.1"/>
    </source>
</evidence>
<comment type="caution">
    <text evidence="1">The sequence shown here is derived from an EMBL/GenBank/DDBJ whole genome shotgun (WGS) entry which is preliminary data.</text>
</comment>
<dbReference type="EMBL" id="NQVE01000217">
    <property type="protein sequence ID" value="RAL37126.1"/>
    <property type="molecule type" value="Genomic_DNA"/>
</dbReference>
<dbReference type="GO" id="GO:0046872">
    <property type="term" value="F:metal ion binding"/>
    <property type="evidence" value="ECO:0007669"/>
    <property type="project" value="InterPro"/>
</dbReference>
<organism evidence="1 2">
    <name type="scientific">Cuscuta australis</name>
    <dbReference type="NCBI Taxonomy" id="267555"/>
    <lineage>
        <taxon>Eukaryota</taxon>
        <taxon>Viridiplantae</taxon>
        <taxon>Streptophyta</taxon>
        <taxon>Embryophyta</taxon>
        <taxon>Tracheophyta</taxon>
        <taxon>Spermatophyta</taxon>
        <taxon>Magnoliopsida</taxon>
        <taxon>eudicotyledons</taxon>
        <taxon>Gunneridae</taxon>
        <taxon>Pentapetalae</taxon>
        <taxon>asterids</taxon>
        <taxon>lamiids</taxon>
        <taxon>Solanales</taxon>
        <taxon>Convolvulaceae</taxon>
        <taxon>Cuscuteae</taxon>
        <taxon>Cuscuta</taxon>
        <taxon>Cuscuta subgen. Grammica</taxon>
        <taxon>Cuscuta sect. Cleistogrammica</taxon>
    </lineage>
</organism>
<reference evidence="1 2" key="1">
    <citation type="submission" date="2018-06" db="EMBL/GenBank/DDBJ databases">
        <title>The Genome of Cuscuta australis (Dodder) Provides Insight into the Evolution of Plant Parasitism.</title>
        <authorList>
            <person name="Liu H."/>
        </authorList>
    </citation>
    <scope>NUCLEOTIDE SEQUENCE [LARGE SCALE GENOMIC DNA]</scope>
    <source>
        <strain evidence="2">cv. Yunnan</strain>
        <tissue evidence="1">Vines</tissue>
    </source>
</reference>
<dbReference type="InterPro" id="IPR011249">
    <property type="entry name" value="Metalloenz_LuxS/M16"/>
</dbReference>
<sequence>MSEMESAYLEREQMESTSLSNYYLWTVQQIEHQNIGAFELVSSNGMRVCYKCTDFLDDQVLFSGFSYGGLSELPESEYFSCKMSSTIAGEFGAFGYRPSILTEMLAGKRAQVSTELGTYTRTVYGDCSPSDLKTALQPITIEDLQKVNLYKACEYYSNCFKDPSTFTMLIVGNIDPATACPLILQYLVKP</sequence>
<dbReference type="SUPFAM" id="SSF63411">
    <property type="entry name" value="LuxS/MPP-like metallohydrolase"/>
    <property type="match status" value="1"/>
</dbReference>
<proteinExistence type="predicted"/>
<evidence type="ECO:0000313" key="2">
    <source>
        <dbReference type="Proteomes" id="UP000249390"/>
    </source>
</evidence>
<evidence type="ECO:0008006" key="3">
    <source>
        <dbReference type="Google" id="ProtNLM"/>
    </source>
</evidence>
<name>A0A328CVW5_9ASTE</name>
<accession>A0A328CVW5</accession>
<protein>
    <recommendedName>
        <fullName evidence="3">Peptidase M16 C-terminal domain-containing protein</fullName>
    </recommendedName>
</protein>
<gene>
    <name evidence="1" type="ORF">DM860_004048</name>
</gene>
<keyword evidence="2" id="KW-1185">Reference proteome</keyword>
<dbReference type="AlphaFoldDB" id="A0A328CVW5"/>
<dbReference type="Proteomes" id="UP000249390">
    <property type="component" value="Unassembled WGS sequence"/>
</dbReference>